<dbReference type="KEGG" id="phu:Phum_PHUM212230"/>
<dbReference type="InParanoid" id="E0VHJ0"/>
<dbReference type="GeneID" id="8237419"/>
<reference evidence="3" key="3">
    <citation type="submission" date="2020-05" db="UniProtKB">
        <authorList>
            <consortium name="EnsemblMetazoa"/>
        </authorList>
    </citation>
    <scope>IDENTIFICATION</scope>
    <source>
        <strain evidence="3">USDA</strain>
    </source>
</reference>
<feature type="region of interest" description="Disordered" evidence="1">
    <location>
        <begin position="1"/>
        <end position="55"/>
    </location>
</feature>
<dbReference type="EMBL" id="DS235171">
    <property type="protein sequence ID" value="EEB12876.1"/>
    <property type="molecule type" value="Genomic_DNA"/>
</dbReference>
<gene>
    <name evidence="3" type="primary">8237419</name>
    <name evidence="2" type="ORF">Phum_PHUM212230</name>
</gene>
<dbReference type="RefSeq" id="XP_002425614.1">
    <property type="nucleotide sequence ID" value="XM_002425569.1"/>
</dbReference>
<organism>
    <name type="scientific">Pediculus humanus subsp. corporis</name>
    <name type="common">Body louse</name>
    <dbReference type="NCBI Taxonomy" id="121224"/>
    <lineage>
        <taxon>Eukaryota</taxon>
        <taxon>Metazoa</taxon>
        <taxon>Ecdysozoa</taxon>
        <taxon>Arthropoda</taxon>
        <taxon>Hexapoda</taxon>
        <taxon>Insecta</taxon>
        <taxon>Pterygota</taxon>
        <taxon>Neoptera</taxon>
        <taxon>Paraneoptera</taxon>
        <taxon>Psocodea</taxon>
        <taxon>Troctomorpha</taxon>
        <taxon>Phthiraptera</taxon>
        <taxon>Anoplura</taxon>
        <taxon>Pediculidae</taxon>
        <taxon>Pediculus</taxon>
    </lineage>
</organism>
<dbReference type="EMBL" id="AAZO01002446">
    <property type="status" value="NOT_ANNOTATED_CDS"/>
    <property type="molecule type" value="Genomic_DNA"/>
</dbReference>
<keyword evidence="4" id="KW-1185">Reference proteome</keyword>
<feature type="compositionally biased region" description="Polar residues" evidence="1">
    <location>
        <begin position="1"/>
        <end position="14"/>
    </location>
</feature>
<evidence type="ECO:0000313" key="4">
    <source>
        <dbReference type="Proteomes" id="UP000009046"/>
    </source>
</evidence>
<evidence type="ECO:0000313" key="2">
    <source>
        <dbReference type="EMBL" id="EEB12876.1"/>
    </source>
</evidence>
<dbReference type="EnsemblMetazoa" id="PHUM212230-RA">
    <property type="protein sequence ID" value="PHUM212230-PA"/>
    <property type="gene ID" value="PHUM212230"/>
</dbReference>
<dbReference type="HOGENOM" id="CLU_3034761_0_0_1"/>
<dbReference type="CTD" id="8237419"/>
<reference evidence="2" key="1">
    <citation type="submission" date="2007-04" db="EMBL/GenBank/DDBJ databases">
        <title>Annotation of Pediculus humanus corporis strain USDA.</title>
        <authorList>
            <person name="Kirkness E."/>
            <person name="Hannick L."/>
            <person name="Hass B."/>
            <person name="Bruggner R."/>
            <person name="Lawson D."/>
            <person name="Bidwell S."/>
            <person name="Joardar V."/>
            <person name="Caler E."/>
            <person name="Walenz B."/>
            <person name="Inman J."/>
            <person name="Schobel S."/>
            <person name="Galinsky K."/>
            <person name="Amedeo P."/>
            <person name="Strausberg R."/>
        </authorList>
    </citation>
    <scope>NUCLEOTIDE SEQUENCE</scope>
    <source>
        <strain evidence="2">USDA</strain>
    </source>
</reference>
<dbReference type="AlphaFoldDB" id="E0VHJ0"/>
<sequence>MGTRSLLSGPQSKTSSERRMGFGHLEVKKEFRIKKETPDDEIKSESLKKKKKRTP</sequence>
<dbReference type="VEuPathDB" id="VectorBase:PHUM212230"/>
<reference evidence="2" key="2">
    <citation type="submission" date="2007-04" db="EMBL/GenBank/DDBJ databases">
        <title>The genome of the human body louse.</title>
        <authorList>
            <consortium name="The Human Body Louse Genome Consortium"/>
            <person name="Kirkness E."/>
            <person name="Walenz B."/>
            <person name="Hass B."/>
            <person name="Bruggner R."/>
            <person name="Strausberg R."/>
        </authorList>
    </citation>
    <scope>NUCLEOTIDE SEQUENCE</scope>
    <source>
        <strain evidence="2">USDA</strain>
    </source>
</reference>
<proteinExistence type="predicted"/>
<name>E0VHJ0_PEDHC</name>
<evidence type="ECO:0000256" key="1">
    <source>
        <dbReference type="SAM" id="MobiDB-lite"/>
    </source>
</evidence>
<accession>E0VHJ0</accession>
<evidence type="ECO:0000313" key="3">
    <source>
        <dbReference type="EnsemblMetazoa" id="PHUM212230-PA"/>
    </source>
</evidence>
<feature type="compositionally biased region" description="Basic and acidic residues" evidence="1">
    <location>
        <begin position="15"/>
        <end position="47"/>
    </location>
</feature>
<dbReference type="Proteomes" id="UP000009046">
    <property type="component" value="Unassembled WGS sequence"/>
</dbReference>
<protein>
    <submittedName>
        <fullName evidence="2 3">Uncharacterized protein</fullName>
    </submittedName>
</protein>